<dbReference type="EMBL" id="CAIIXF020000007">
    <property type="protein sequence ID" value="CAH1789993.1"/>
    <property type="molecule type" value="Genomic_DNA"/>
</dbReference>
<dbReference type="AlphaFoldDB" id="A0A8J1XQ31"/>
<name>A0A8J1XQ31_OWEFU</name>
<evidence type="ECO:0000313" key="1">
    <source>
        <dbReference type="EMBL" id="CAH1789993.1"/>
    </source>
</evidence>
<dbReference type="Proteomes" id="UP000749559">
    <property type="component" value="Unassembled WGS sequence"/>
</dbReference>
<organism evidence="1 2">
    <name type="scientific">Owenia fusiformis</name>
    <name type="common">Polychaete worm</name>
    <dbReference type="NCBI Taxonomy" id="6347"/>
    <lineage>
        <taxon>Eukaryota</taxon>
        <taxon>Metazoa</taxon>
        <taxon>Spiralia</taxon>
        <taxon>Lophotrochozoa</taxon>
        <taxon>Annelida</taxon>
        <taxon>Polychaeta</taxon>
        <taxon>Sedentaria</taxon>
        <taxon>Canalipalpata</taxon>
        <taxon>Sabellida</taxon>
        <taxon>Oweniida</taxon>
        <taxon>Oweniidae</taxon>
        <taxon>Owenia</taxon>
    </lineage>
</organism>
<reference evidence="1" key="1">
    <citation type="submission" date="2022-03" db="EMBL/GenBank/DDBJ databases">
        <authorList>
            <person name="Martin C."/>
        </authorList>
    </citation>
    <scope>NUCLEOTIDE SEQUENCE</scope>
</reference>
<keyword evidence="2" id="KW-1185">Reference proteome</keyword>
<accession>A0A8J1XQ31</accession>
<protein>
    <submittedName>
        <fullName evidence="1">Uncharacterized protein</fullName>
    </submittedName>
</protein>
<comment type="caution">
    <text evidence="1">The sequence shown here is derived from an EMBL/GenBank/DDBJ whole genome shotgun (WGS) entry which is preliminary data.</text>
</comment>
<sequence>MASDMSVCGKVRRGYLRTMSTVKKNVFSGNVGKMVKENPKYSLDGNRIPHFPCFEWKEKADESVIHGNHGPMQNTTYCTEEPAKAETEMQDAPLISRYYLDLECPNRLKDELKQFREYMKNYKTVPDLQKIRGMGFTVGVGSGTSELMIRFARLNRRMLIMDPLPVYKQFTIQRPRAHLERIREGAMSDFDHTHYPTYLIMRSKRNAELLQQCEPLVRRNGFHVTSSKGEHAIKNLASVFRAHDRLSEVTKYFSALKESVNSSLEREGFKDNVLHGNVIHARMCADPIGHASLDKACEVAMAANAANRNINTNCNVSSQPISERVDMGFLTSTNDDPTTLDVMATLDEIALHVDINHKHESDTKFGPRLRMLPTQRLEKPIEPKGDDIWIYRGTISHPTLNNRLVNPDSSSPKKSTSFVQKCVTFNEDLNEVHTYPKRKAHSKVKTIVRNIVNKLFHL</sequence>
<gene>
    <name evidence="1" type="ORF">OFUS_LOCUS15262</name>
</gene>
<proteinExistence type="predicted"/>
<evidence type="ECO:0000313" key="2">
    <source>
        <dbReference type="Proteomes" id="UP000749559"/>
    </source>
</evidence>